<reference evidence="3 4" key="1">
    <citation type="submission" date="2021-05" db="EMBL/GenBank/DDBJ databases">
        <title>The draft genome of Geobacter pelophilus DSM 12255.</title>
        <authorList>
            <person name="Xu Z."/>
            <person name="Masuda Y."/>
            <person name="Itoh H."/>
            <person name="Senoo K."/>
        </authorList>
    </citation>
    <scope>NUCLEOTIDE SEQUENCE [LARGE SCALE GENOMIC DNA]</scope>
    <source>
        <strain evidence="3 4">DSM 12255</strain>
    </source>
</reference>
<dbReference type="PROSITE" id="PS50110">
    <property type="entry name" value="RESPONSE_REGULATORY"/>
    <property type="match status" value="1"/>
</dbReference>
<dbReference type="InterPro" id="IPR001789">
    <property type="entry name" value="Sig_transdc_resp-reg_receiver"/>
</dbReference>
<feature type="domain" description="Response regulatory" evidence="2">
    <location>
        <begin position="5"/>
        <end position="120"/>
    </location>
</feature>
<accession>A0AAW4L477</accession>
<comment type="caution">
    <text evidence="1">Lacks conserved residue(s) required for the propagation of feature annotation.</text>
</comment>
<proteinExistence type="predicted"/>
<dbReference type="Gene3D" id="3.40.50.2300">
    <property type="match status" value="1"/>
</dbReference>
<sequence>MSARGILIADGDTRQRSEMAEYFSRQGYQVETTNSAVHAFCTILQKKTPVLLLGSDFDQKMSSAEMVNLLKMCNRQLAIILVSEQMLLPQAVKIREGGIFYQALRPESMDDRKEIRQAVECAFDKINRTSRRDKPVNRSQKKEELS</sequence>
<dbReference type="GO" id="GO:0000160">
    <property type="term" value="P:phosphorelay signal transduction system"/>
    <property type="evidence" value="ECO:0007669"/>
    <property type="project" value="InterPro"/>
</dbReference>
<dbReference type="RefSeq" id="WP_214170546.1">
    <property type="nucleotide sequence ID" value="NZ_JAHCVJ010000002.1"/>
</dbReference>
<dbReference type="EMBL" id="JAHCVJ010000002">
    <property type="protein sequence ID" value="MBT0663758.1"/>
    <property type="molecule type" value="Genomic_DNA"/>
</dbReference>
<comment type="caution">
    <text evidence="3">The sequence shown here is derived from an EMBL/GenBank/DDBJ whole genome shotgun (WGS) entry which is preliminary data.</text>
</comment>
<evidence type="ECO:0000259" key="2">
    <source>
        <dbReference type="PROSITE" id="PS50110"/>
    </source>
</evidence>
<keyword evidence="4" id="KW-1185">Reference proteome</keyword>
<dbReference type="AlphaFoldDB" id="A0AAW4L477"/>
<dbReference type="Proteomes" id="UP000811899">
    <property type="component" value="Unassembled WGS sequence"/>
</dbReference>
<name>A0AAW4L477_9BACT</name>
<gene>
    <name evidence="3" type="ORF">KI809_05530</name>
</gene>
<evidence type="ECO:0000313" key="3">
    <source>
        <dbReference type="EMBL" id="MBT0663758.1"/>
    </source>
</evidence>
<evidence type="ECO:0000313" key="4">
    <source>
        <dbReference type="Proteomes" id="UP000811899"/>
    </source>
</evidence>
<dbReference type="SUPFAM" id="SSF52172">
    <property type="entry name" value="CheY-like"/>
    <property type="match status" value="1"/>
</dbReference>
<organism evidence="3 4">
    <name type="scientific">Geoanaerobacter pelophilus</name>
    <dbReference type="NCBI Taxonomy" id="60036"/>
    <lineage>
        <taxon>Bacteria</taxon>
        <taxon>Pseudomonadati</taxon>
        <taxon>Thermodesulfobacteriota</taxon>
        <taxon>Desulfuromonadia</taxon>
        <taxon>Geobacterales</taxon>
        <taxon>Geobacteraceae</taxon>
        <taxon>Geoanaerobacter</taxon>
    </lineage>
</organism>
<dbReference type="InterPro" id="IPR011006">
    <property type="entry name" value="CheY-like_superfamily"/>
</dbReference>
<evidence type="ECO:0000256" key="1">
    <source>
        <dbReference type="PROSITE-ProRule" id="PRU00169"/>
    </source>
</evidence>
<protein>
    <submittedName>
        <fullName evidence="3">Response regulator</fullName>
    </submittedName>
</protein>